<proteinExistence type="predicted"/>
<organism evidence="1">
    <name type="scientific">Ovis aries</name>
    <name type="common">Sheep</name>
    <dbReference type="NCBI Taxonomy" id="9940"/>
    <lineage>
        <taxon>Eukaryota</taxon>
        <taxon>Metazoa</taxon>
        <taxon>Chordata</taxon>
        <taxon>Craniata</taxon>
        <taxon>Vertebrata</taxon>
        <taxon>Euteleostomi</taxon>
        <taxon>Mammalia</taxon>
        <taxon>Eutheria</taxon>
        <taxon>Laurasiatheria</taxon>
        <taxon>Artiodactyla</taxon>
        <taxon>Ruminantia</taxon>
        <taxon>Pecora</taxon>
        <taxon>Bovidae</taxon>
        <taxon>Caprinae</taxon>
        <taxon>Ovis</taxon>
    </lineage>
</organism>
<sequence length="480" mass="53802">MAPVGVEKKLLLGPNGPAVAAAGDLTSEEEEGQSLWSSILSEVSTRARSKLPSGKNILVFGEDGSGKTTLMTKLQGAEHGKKGRGLEYLYLSVHDEDRDDHTRCNVWILDGDLYHKGLLKFAVSAESLPETLVIFVADMSRPWTVMESLQKWASVLREHIDKMKIPPEEMRELERKFVKDFQDYVEPEEGCQGSPQRRGPLTSGPDEENVALPLGDNVLTHNLGIPVLVVCTKCDAVSVLEKEHDYRDEHFDFIQSHLRRFCLQYGAALIYTSVKEEKNLDLLYKYIVHKTYGFHFTTPALVVEKEAVFIPAGWDNEKKIAILHENFTTVKPEDAYEDFIVKPPVRKLVHDKELAAEDEQVFLMKQQFTKCPDLTSSVLRSPHTALCMEEVSQYTHFVGEGSKAELTVESADPAPPVCLTETVVRPPGADRSAEGVDSSSASFSSLLCPLHFFSLKTGSWKYFFPTIYQIAQLKMFAFIV</sequence>
<gene>
    <name evidence="1" type="primary">DYNC1LI2</name>
</gene>
<accession>A0AC11E8P7</accession>
<dbReference type="Ensembl" id="ENSOART00020069354.1">
    <property type="protein sequence ID" value="ENSOARP00020052779.1"/>
    <property type="gene ID" value="ENSOARG00020016257.2"/>
</dbReference>
<name>A0AC11E8P7_SHEEP</name>
<reference evidence="1" key="2">
    <citation type="submission" date="2025-08" db="UniProtKB">
        <authorList>
            <consortium name="Ensembl"/>
        </authorList>
    </citation>
    <scope>IDENTIFICATION</scope>
</reference>
<reference evidence="1" key="3">
    <citation type="submission" date="2025-09" db="UniProtKB">
        <authorList>
            <consortium name="Ensembl"/>
        </authorList>
    </citation>
    <scope>IDENTIFICATION</scope>
</reference>
<evidence type="ECO:0000313" key="1">
    <source>
        <dbReference type="Ensembl" id="ENSOARP00020052779.1"/>
    </source>
</evidence>
<protein>
    <submittedName>
        <fullName evidence="1">Dynein cytoplasmic 1 light intermediate chain 2</fullName>
    </submittedName>
</protein>
<reference evidence="1" key="1">
    <citation type="submission" date="2020-11" db="EMBL/GenBank/DDBJ databases">
        <authorList>
            <person name="Davenport K.M."/>
            <person name="Bickhart D.M."/>
            <person name="Smith T.P.L."/>
            <person name="Murdoch B.M."/>
            <person name="Rosen B.D."/>
        </authorList>
    </citation>
    <scope>NUCLEOTIDE SEQUENCE [LARGE SCALE GENOMIC DNA]</scope>
    <source>
        <strain evidence="1">OAR_USU_Benz2616</strain>
    </source>
</reference>